<dbReference type="GO" id="GO:0034451">
    <property type="term" value="C:centriolar satellite"/>
    <property type="evidence" value="ECO:0007669"/>
    <property type="project" value="TreeGrafter"/>
</dbReference>
<protein>
    <submittedName>
        <fullName evidence="3">Putative coiled-coil domain-containing protein 57</fullName>
    </submittedName>
</protein>
<dbReference type="EMBL" id="CP026260">
    <property type="protein sequence ID" value="AWP17117.1"/>
    <property type="molecule type" value="Genomic_DNA"/>
</dbReference>
<proteinExistence type="predicted"/>
<dbReference type="GO" id="GO:0007020">
    <property type="term" value="P:microtubule nucleation"/>
    <property type="evidence" value="ECO:0007669"/>
    <property type="project" value="TreeGrafter"/>
</dbReference>
<feature type="region of interest" description="Disordered" evidence="2">
    <location>
        <begin position="348"/>
        <end position="382"/>
    </location>
</feature>
<keyword evidence="4" id="KW-1185">Reference proteome</keyword>
<evidence type="ECO:0000256" key="1">
    <source>
        <dbReference type="SAM" id="Coils"/>
    </source>
</evidence>
<sequence>MKREAVFEWELTVAFEAELRQQEHEFNLKMDEMCAAVLSHNLKVKLLSRETEEHCHAQLQATNTLKASEEFCQQIQTQLQHKDQEIKGLTVVKDHRIKELEDEVKRMQSRLKKTEGYNINKYENVVEALQKCEAQLETQHQAHTEQLQKAEKRIDRIQENVDVLTARVRCLQKDQQEAMEQKKETIVREMVVKDSEMISLQDGESKLRAELERSREEIERYKQQLCAGLERERNLEQREVQVELEWQRHCEDMKAKLYLANEKLIQELSQARDQAKAGLKEKEQELKDITILLHSVTTERDQATMGLTPKVDSLPSVEIQRMQEQNTILRDVVTQMRKNMEHLSHPLVHSQVQPQVSSPRPVPHPGSTAIPSKVSPTGGQQEDRVAHTECALAKIMEKIALAQQLQEENLHLRRQQAPDLFENVLGAKGNPPLLRTRLKQAASCIARLSREKQQLIEMGNRIRAQITTAGLQGTRQTSSHTTLNIKQQY</sequence>
<evidence type="ECO:0000313" key="4">
    <source>
        <dbReference type="Proteomes" id="UP000246464"/>
    </source>
</evidence>
<evidence type="ECO:0000313" key="3">
    <source>
        <dbReference type="EMBL" id="AWP17117.1"/>
    </source>
</evidence>
<dbReference type="InterPro" id="IPR042481">
    <property type="entry name" value="CCDC57"/>
</dbReference>
<organism evidence="3 4">
    <name type="scientific">Scophthalmus maximus</name>
    <name type="common">Turbot</name>
    <name type="synonym">Psetta maxima</name>
    <dbReference type="NCBI Taxonomy" id="52904"/>
    <lineage>
        <taxon>Eukaryota</taxon>
        <taxon>Metazoa</taxon>
        <taxon>Chordata</taxon>
        <taxon>Craniata</taxon>
        <taxon>Vertebrata</taxon>
        <taxon>Euteleostomi</taxon>
        <taxon>Actinopterygii</taxon>
        <taxon>Neopterygii</taxon>
        <taxon>Teleostei</taxon>
        <taxon>Neoteleostei</taxon>
        <taxon>Acanthomorphata</taxon>
        <taxon>Carangaria</taxon>
        <taxon>Pleuronectiformes</taxon>
        <taxon>Pleuronectoidei</taxon>
        <taxon>Scophthalmidae</taxon>
        <taxon>Scophthalmus</taxon>
    </lineage>
</organism>
<dbReference type="GO" id="GO:0005814">
    <property type="term" value="C:centriole"/>
    <property type="evidence" value="ECO:0007669"/>
    <property type="project" value="TreeGrafter"/>
</dbReference>
<dbReference type="PANTHER" id="PTHR46725:SF1">
    <property type="entry name" value="COILED-COIL DOMAIN-CONTAINING PROTEIN 57"/>
    <property type="match status" value="1"/>
</dbReference>
<accession>A0A2U9CKQ6</accession>
<dbReference type="GO" id="GO:0060271">
    <property type="term" value="P:cilium assembly"/>
    <property type="evidence" value="ECO:0007669"/>
    <property type="project" value="TreeGrafter"/>
</dbReference>
<dbReference type="Proteomes" id="UP000246464">
    <property type="component" value="Chromosome 18"/>
</dbReference>
<dbReference type="STRING" id="52904.ENSSMAP00000030872"/>
<dbReference type="GO" id="GO:0005876">
    <property type="term" value="C:spindle microtubule"/>
    <property type="evidence" value="ECO:0007669"/>
    <property type="project" value="TreeGrafter"/>
</dbReference>
<keyword evidence="1" id="KW-0175">Coiled coil</keyword>
<dbReference type="GO" id="GO:0045931">
    <property type="term" value="P:positive regulation of mitotic cell cycle"/>
    <property type="evidence" value="ECO:0007669"/>
    <property type="project" value="TreeGrafter"/>
</dbReference>
<dbReference type="PANTHER" id="PTHR46725">
    <property type="entry name" value="COILED-COIL DOMAIN-CONTAINING PROTEIN 57"/>
    <property type="match status" value="1"/>
</dbReference>
<dbReference type="GO" id="GO:0007099">
    <property type="term" value="P:centriole replication"/>
    <property type="evidence" value="ECO:0007669"/>
    <property type="project" value="TreeGrafter"/>
</dbReference>
<feature type="coiled-coil region" evidence="1">
    <location>
        <begin position="254"/>
        <end position="339"/>
    </location>
</feature>
<feature type="compositionally biased region" description="Low complexity" evidence="2">
    <location>
        <begin position="348"/>
        <end position="359"/>
    </location>
</feature>
<feature type="coiled-coil region" evidence="1">
    <location>
        <begin position="97"/>
        <end position="224"/>
    </location>
</feature>
<evidence type="ECO:0000256" key="2">
    <source>
        <dbReference type="SAM" id="MobiDB-lite"/>
    </source>
</evidence>
<name>A0A2U9CKQ6_SCOMX</name>
<reference evidence="3 4" key="1">
    <citation type="submission" date="2017-12" db="EMBL/GenBank/DDBJ databases">
        <title>Integrating genomic resources of turbot (Scophthalmus maximus) in depth evaluation of genetic and physical mapping variation across individuals.</title>
        <authorList>
            <person name="Martinez P."/>
        </authorList>
    </citation>
    <scope>NUCLEOTIDE SEQUENCE [LARGE SCALE GENOMIC DNA]</scope>
</reference>
<dbReference type="AlphaFoldDB" id="A0A2U9CKQ6"/>
<gene>
    <name evidence="3" type="ORF">SMAX5B_011282</name>
</gene>